<dbReference type="SMART" id="SM00494">
    <property type="entry name" value="ChtBD2"/>
    <property type="match status" value="6"/>
</dbReference>
<dbReference type="EMBL" id="LJIJ01000003">
    <property type="protein sequence ID" value="ODN06523.1"/>
    <property type="molecule type" value="Genomic_DNA"/>
</dbReference>
<keyword evidence="1" id="KW-0147">Chitin-binding</keyword>
<keyword evidence="2 7" id="KW-0732">Signal</keyword>
<feature type="region of interest" description="Disordered" evidence="6">
    <location>
        <begin position="647"/>
        <end position="667"/>
    </location>
</feature>
<dbReference type="STRING" id="48709.A0A1D2NML7"/>
<proteinExistence type="predicted"/>
<dbReference type="PANTHER" id="PTHR23301">
    <property type="entry name" value="CHITIN BINDING PERITROPHIN-A"/>
    <property type="match status" value="1"/>
</dbReference>
<keyword evidence="4" id="KW-1015">Disulfide bond</keyword>
<evidence type="ECO:0000256" key="3">
    <source>
        <dbReference type="ARBA" id="ARBA00022737"/>
    </source>
</evidence>
<reference evidence="9 10" key="1">
    <citation type="journal article" date="2016" name="Genome Biol. Evol.">
        <title>Gene Family Evolution Reflects Adaptation to Soil Environmental Stressors in the Genome of the Collembolan Orchesella cincta.</title>
        <authorList>
            <person name="Faddeeva-Vakhrusheva A."/>
            <person name="Derks M.F."/>
            <person name="Anvar S.Y."/>
            <person name="Agamennone V."/>
            <person name="Suring W."/>
            <person name="Smit S."/>
            <person name="van Straalen N.M."/>
            <person name="Roelofs D."/>
        </authorList>
    </citation>
    <scope>NUCLEOTIDE SEQUENCE [LARGE SCALE GENOMIC DNA]</scope>
    <source>
        <tissue evidence="9">Mixed pool</tissue>
    </source>
</reference>
<keyword evidence="3" id="KW-0677">Repeat</keyword>
<name>A0A1D2NML7_ORCCI</name>
<comment type="caution">
    <text evidence="9">The sequence shown here is derived from an EMBL/GenBank/DDBJ whole genome shotgun (WGS) entry which is preliminary data.</text>
</comment>
<evidence type="ECO:0000313" key="10">
    <source>
        <dbReference type="Proteomes" id="UP000094527"/>
    </source>
</evidence>
<dbReference type="OMA" id="CRPRDQV"/>
<feature type="compositionally biased region" description="Low complexity" evidence="6">
    <location>
        <begin position="649"/>
        <end position="667"/>
    </location>
</feature>
<evidence type="ECO:0000256" key="4">
    <source>
        <dbReference type="ARBA" id="ARBA00023157"/>
    </source>
</evidence>
<feature type="domain" description="Chitin-binding type-2" evidence="8">
    <location>
        <begin position="261"/>
        <end position="324"/>
    </location>
</feature>
<accession>A0A1D2NML7</accession>
<evidence type="ECO:0000256" key="7">
    <source>
        <dbReference type="SAM" id="SignalP"/>
    </source>
</evidence>
<feature type="region of interest" description="Disordered" evidence="6">
    <location>
        <begin position="517"/>
        <end position="539"/>
    </location>
</feature>
<dbReference type="InterPro" id="IPR036508">
    <property type="entry name" value="Chitin-bd_dom_sf"/>
</dbReference>
<dbReference type="OrthoDB" id="9987187at2759"/>
<dbReference type="GO" id="GO:0008061">
    <property type="term" value="F:chitin binding"/>
    <property type="evidence" value="ECO:0007669"/>
    <property type="project" value="UniProtKB-KW"/>
</dbReference>
<feature type="domain" description="Chitin-binding type-2" evidence="8">
    <location>
        <begin position="129"/>
        <end position="186"/>
    </location>
</feature>
<dbReference type="Proteomes" id="UP000094527">
    <property type="component" value="Unassembled WGS sequence"/>
</dbReference>
<evidence type="ECO:0000256" key="2">
    <source>
        <dbReference type="ARBA" id="ARBA00022729"/>
    </source>
</evidence>
<organism evidence="9 10">
    <name type="scientific">Orchesella cincta</name>
    <name type="common">Springtail</name>
    <name type="synonym">Podura cincta</name>
    <dbReference type="NCBI Taxonomy" id="48709"/>
    <lineage>
        <taxon>Eukaryota</taxon>
        <taxon>Metazoa</taxon>
        <taxon>Ecdysozoa</taxon>
        <taxon>Arthropoda</taxon>
        <taxon>Hexapoda</taxon>
        <taxon>Collembola</taxon>
        <taxon>Entomobryomorpha</taxon>
        <taxon>Entomobryoidea</taxon>
        <taxon>Orchesellidae</taxon>
        <taxon>Orchesellinae</taxon>
        <taxon>Orchesella</taxon>
    </lineage>
</organism>
<dbReference type="AlphaFoldDB" id="A0A1D2NML7"/>
<sequence length="667" mass="73693">MILHQPCFAVLLLITVILNECGRTTVVARTWPRIKSYGKIYEKKSFFGDNTTTTTSTPATTPKIGERNSLSEINSGASPLGDYKVRNGSVSKCNLHDSHYPDDGKWTNENNCIVGPFYAVKDVNESVYKKLCPSENGIFSVPGTCNLYVECRNGLFTLNQCDQDEPHFDDGLGRCSEMKGNALCSNDLGHEIEKLTLTDILRHIILFISRLATLPRSSSQGPADDHIGEETQLVPAIQTLEQHPNLDTKSSTSLNVNEQLENMCKSSSTSSASHGLHPHPILCAKYIQCGAPGTYFLKSCGPGTVFNSELSICDWPSNVPHCSLSSDGSYIISNGQIAGNELVRRRKRSASSIVANDNVHFPLSHKSLMTRKKRASSTKEKCDGETITPDPVHCNKYRICSNGYFISVSCGEGTLFNPLKKVCDFADDVDCQSREQDFGTYGCESGDAYQAPHPDSCNKFVECENGILAIKTCPPGTLYGRDEARCEHAFRVTCRKPVSLEHDLDVNFFRSGAVADNANSSQHHHHKRSLSLRSSRNSNAPDNDNKLRLACEFNYIAPHPTICTRFVECENRRIFIKTCGPGTAYNPILGQCDWPHNIREPDSMDCTKYRVCKGSLYQTASCGNNQVFHPEERKCVSGTPYQASICRATTPPTTTEPDYPEYGPTPA</sequence>
<feature type="domain" description="Chitin-binding type-2" evidence="8">
    <location>
        <begin position="548"/>
        <end position="608"/>
    </location>
</feature>
<gene>
    <name evidence="9" type="ORF">Ocin01_00128</name>
</gene>
<dbReference type="Gene3D" id="2.170.140.10">
    <property type="entry name" value="Chitin binding domain"/>
    <property type="match status" value="4"/>
</dbReference>
<evidence type="ECO:0000256" key="5">
    <source>
        <dbReference type="ARBA" id="ARBA00023180"/>
    </source>
</evidence>
<dbReference type="PANTHER" id="PTHR23301:SF0">
    <property type="entry name" value="CHITIN-BINDING TYPE-2 DOMAIN-CONTAINING PROTEIN-RELATED"/>
    <property type="match status" value="1"/>
</dbReference>
<feature type="signal peptide" evidence="7">
    <location>
        <begin position="1"/>
        <end position="21"/>
    </location>
</feature>
<evidence type="ECO:0000313" key="9">
    <source>
        <dbReference type="EMBL" id="ODN06523.1"/>
    </source>
</evidence>
<dbReference type="Pfam" id="PF01607">
    <property type="entry name" value="CBM_14"/>
    <property type="match status" value="4"/>
</dbReference>
<dbReference type="PROSITE" id="PS50940">
    <property type="entry name" value="CHIT_BIND_II"/>
    <property type="match status" value="5"/>
</dbReference>
<keyword evidence="10" id="KW-1185">Reference proteome</keyword>
<dbReference type="InterPro" id="IPR051940">
    <property type="entry name" value="Chitin_bind-dev_reg"/>
</dbReference>
<dbReference type="InterPro" id="IPR002557">
    <property type="entry name" value="Chitin-bd_dom"/>
</dbReference>
<keyword evidence="5" id="KW-0325">Glycoprotein</keyword>
<dbReference type="GO" id="GO:0005576">
    <property type="term" value="C:extracellular region"/>
    <property type="evidence" value="ECO:0007669"/>
    <property type="project" value="InterPro"/>
</dbReference>
<feature type="domain" description="Chitin-binding type-2" evidence="8">
    <location>
        <begin position="440"/>
        <end position="496"/>
    </location>
</feature>
<feature type="chain" id="PRO_5008905777" evidence="7">
    <location>
        <begin position="22"/>
        <end position="667"/>
    </location>
</feature>
<feature type="domain" description="Chitin-binding type-2" evidence="8">
    <location>
        <begin position="379"/>
        <end position="433"/>
    </location>
</feature>
<evidence type="ECO:0000256" key="1">
    <source>
        <dbReference type="ARBA" id="ARBA00022669"/>
    </source>
</evidence>
<evidence type="ECO:0000259" key="8">
    <source>
        <dbReference type="PROSITE" id="PS50940"/>
    </source>
</evidence>
<evidence type="ECO:0000256" key="6">
    <source>
        <dbReference type="SAM" id="MobiDB-lite"/>
    </source>
</evidence>
<protein>
    <submittedName>
        <fullName evidence="9">Putative chitinase 3</fullName>
    </submittedName>
</protein>
<dbReference type="SUPFAM" id="SSF57625">
    <property type="entry name" value="Invertebrate chitin-binding proteins"/>
    <property type="match status" value="6"/>
</dbReference>